<dbReference type="Pfam" id="PF00535">
    <property type="entry name" value="Glycos_transf_2"/>
    <property type="match status" value="1"/>
</dbReference>
<evidence type="ECO:0000259" key="1">
    <source>
        <dbReference type="Pfam" id="PF00535"/>
    </source>
</evidence>
<feature type="domain" description="Glycosyltransferase 2-like" evidence="1">
    <location>
        <begin position="5"/>
        <end position="135"/>
    </location>
</feature>
<dbReference type="InterPro" id="IPR029044">
    <property type="entry name" value="Nucleotide-diphossugar_trans"/>
</dbReference>
<dbReference type="SUPFAM" id="SSF53448">
    <property type="entry name" value="Nucleotide-diphospho-sugar transferases"/>
    <property type="match status" value="1"/>
</dbReference>
<evidence type="ECO:0000313" key="3">
    <source>
        <dbReference type="Proteomes" id="UP000664317"/>
    </source>
</evidence>
<dbReference type="PANTHER" id="PTHR22916">
    <property type="entry name" value="GLYCOSYLTRANSFERASE"/>
    <property type="match status" value="1"/>
</dbReference>
<reference evidence="2 3" key="1">
    <citation type="submission" date="2021-03" db="EMBL/GenBank/DDBJ databases">
        <title>novel species isolated from a fishpond in China.</title>
        <authorList>
            <person name="Lu H."/>
            <person name="Cai Z."/>
        </authorList>
    </citation>
    <scope>NUCLEOTIDE SEQUENCE [LARGE SCALE GENOMIC DNA]</scope>
    <source>
        <strain evidence="2 3">H41</strain>
    </source>
</reference>
<proteinExistence type="predicted"/>
<accession>A0ABS3BWT6</accession>
<protein>
    <submittedName>
        <fullName evidence="2">Glycosyltransferase</fullName>
    </submittedName>
</protein>
<organism evidence="2 3">
    <name type="scientific">Algoriphagus oliviformis</name>
    <dbReference type="NCBI Taxonomy" id="2811231"/>
    <lineage>
        <taxon>Bacteria</taxon>
        <taxon>Pseudomonadati</taxon>
        <taxon>Bacteroidota</taxon>
        <taxon>Cytophagia</taxon>
        <taxon>Cytophagales</taxon>
        <taxon>Cyclobacteriaceae</taxon>
        <taxon>Algoriphagus</taxon>
    </lineage>
</organism>
<dbReference type="Gene3D" id="3.90.550.10">
    <property type="entry name" value="Spore Coat Polysaccharide Biosynthesis Protein SpsA, Chain A"/>
    <property type="match status" value="1"/>
</dbReference>
<comment type="caution">
    <text evidence="2">The sequence shown here is derived from an EMBL/GenBank/DDBJ whole genome shotgun (WGS) entry which is preliminary data.</text>
</comment>
<evidence type="ECO:0000313" key="2">
    <source>
        <dbReference type="EMBL" id="MBN7809333.1"/>
    </source>
</evidence>
<dbReference type="InterPro" id="IPR001173">
    <property type="entry name" value="Glyco_trans_2-like"/>
</dbReference>
<sequence length="310" mass="35813">MVKFSICIPAYKSAFLRECIQSILDQSLGDFELIILNDCSPQPVREIVEQFTDPRIRYFSNEKNVGAYHLVDNWNKCLSLGNGEFFLIMGDDDRLHPDYLSEFSTLMEKFPGLNVYHCRSKIIDDEGHTLRLTPALPAFEHAFDSIWQRLEQLRSNYISDYVYRTEALRVQGGFYDLPLAWGSDDITAFIASAELGIAHTNRPVFEYRSNAQSITSTGSDLVKMEANLDYADWLRQFLKRQAADETDSVARDFLLTHFDRLMAKRKAYTLLLSLGSSRWEKASKWWQKRREYGLSSRDIAVAFLKSILKP</sequence>
<name>A0ABS3BWT6_9BACT</name>
<gene>
    <name evidence="2" type="ORF">J0A68_00105</name>
</gene>
<dbReference type="EMBL" id="JAFKCT010000001">
    <property type="protein sequence ID" value="MBN7809333.1"/>
    <property type="molecule type" value="Genomic_DNA"/>
</dbReference>
<dbReference type="PANTHER" id="PTHR22916:SF3">
    <property type="entry name" value="UDP-GLCNAC:BETAGAL BETA-1,3-N-ACETYLGLUCOSAMINYLTRANSFERASE-LIKE PROTEIN 1"/>
    <property type="match status" value="1"/>
</dbReference>
<dbReference type="RefSeq" id="WP_206576147.1">
    <property type="nucleotide sequence ID" value="NZ_JAFKCT010000001.1"/>
</dbReference>
<dbReference type="Proteomes" id="UP000664317">
    <property type="component" value="Unassembled WGS sequence"/>
</dbReference>
<keyword evidence="3" id="KW-1185">Reference proteome</keyword>